<keyword evidence="3" id="KW-1185">Reference proteome</keyword>
<accession>A0A0L0HGJ6</accession>
<dbReference type="InParanoid" id="A0A0L0HGJ6"/>
<evidence type="ECO:0000313" key="2">
    <source>
        <dbReference type="EMBL" id="KND00218.1"/>
    </source>
</evidence>
<feature type="region of interest" description="Disordered" evidence="1">
    <location>
        <begin position="99"/>
        <end position="141"/>
    </location>
</feature>
<reference evidence="2 3" key="1">
    <citation type="submission" date="2009-08" db="EMBL/GenBank/DDBJ databases">
        <title>The Genome Sequence of Spizellomyces punctatus strain DAOM BR117.</title>
        <authorList>
            <consortium name="The Broad Institute Genome Sequencing Platform"/>
            <person name="Russ C."/>
            <person name="Cuomo C."/>
            <person name="Shea T."/>
            <person name="Young S.K."/>
            <person name="Zeng Q."/>
            <person name="Koehrsen M."/>
            <person name="Haas B."/>
            <person name="Borodovsky M."/>
            <person name="Guigo R."/>
            <person name="Alvarado L."/>
            <person name="Berlin A."/>
            <person name="Bochicchio J."/>
            <person name="Borenstein D."/>
            <person name="Chapman S."/>
            <person name="Chen Z."/>
            <person name="Engels R."/>
            <person name="Freedman E."/>
            <person name="Gellesch M."/>
            <person name="Goldberg J."/>
            <person name="Griggs A."/>
            <person name="Gujja S."/>
            <person name="Heiman D."/>
            <person name="Hepburn T."/>
            <person name="Howarth C."/>
            <person name="Jen D."/>
            <person name="Larson L."/>
            <person name="Lewis B."/>
            <person name="Mehta T."/>
            <person name="Park D."/>
            <person name="Pearson M."/>
            <person name="Roberts A."/>
            <person name="Saif S."/>
            <person name="Shenoy N."/>
            <person name="Sisk P."/>
            <person name="Stolte C."/>
            <person name="Sykes S."/>
            <person name="Thomson T."/>
            <person name="Walk T."/>
            <person name="White J."/>
            <person name="Yandava C."/>
            <person name="Burger G."/>
            <person name="Gray M.W."/>
            <person name="Holland P.W.H."/>
            <person name="King N."/>
            <person name="Lang F.B.F."/>
            <person name="Roger A.J."/>
            <person name="Ruiz-Trillo I."/>
            <person name="Lander E."/>
            <person name="Nusbaum C."/>
        </authorList>
    </citation>
    <scope>NUCLEOTIDE SEQUENCE [LARGE SCALE GENOMIC DNA]</scope>
    <source>
        <strain evidence="2 3">DAOM BR117</strain>
    </source>
</reference>
<dbReference type="OrthoDB" id="10279438at2759"/>
<sequence>MAAVYSHFTPFELLGMTFPPANSPFYNIGTEIPSNMGNHAPQMDSAWRATKDRHLRGTKRRRSMSRSPLGGQQDRNAMDESMAGHTGKVGEMIDSNLCGQEESDDVSGIHELRSGDPKKRRLTAQPHNVNEDHPPSHRQFPLSPIRISLRSTGPNNGNEHPENTTYTAINTLLHIIHQESRLHDPPHGPSYTSNLSEQQGVIPDYVGVNGMLKSLHLARRGGLDNSHG</sequence>
<proteinExistence type="predicted"/>
<feature type="region of interest" description="Disordered" evidence="1">
    <location>
        <begin position="54"/>
        <end position="78"/>
    </location>
</feature>
<feature type="compositionally biased region" description="Basic residues" evidence="1">
    <location>
        <begin position="54"/>
        <end position="64"/>
    </location>
</feature>
<evidence type="ECO:0000313" key="3">
    <source>
        <dbReference type="Proteomes" id="UP000053201"/>
    </source>
</evidence>
<dbReference type="GeneID" id="27687995"/>
<evidence type="ECO:0000256" key="1">
    <source>
        <dbReference type="SAM" id="MobiDB-lite"/>
    </source>
</evidence>
<protein>
    <submittedName>
        <fullName evidence="2">Uncharacterized protein</fullName>
    </submittedName>
</protein>
<name>A0A0L0HGJ6_SPIPD</name>
<dbReference type="Proteomes" id="UP000053201">
    <property type="component" value="Unassembled WGS sequence"/>
</dbReference>
<dbReference type="RefSeq" id="XP_016608257.1">
    <property type="nucleotide sequence ID" value="XM_016752787.1"/>
</dbReference>
<dbReference type="VEuPathDB" id="FungiDB:SPPG_04553"/>
<dbReference type="AlphaFoldDB" id="A0A0L0HGJ6"/>
<feature type="compositionally biased region" description="Basic and acidic residues" evidence="1">
    <location>
        <begin position="107"/>
        <end position="117"/>
    </location>
</feature>
<gene>
    <name evidence="2" type="ORF">SPPG_04553</name>
</gene>
<organism evidence="2 3">
    <name type="scientific">Spizellomyces punctatus (strain DAOM BR117)</name>
    <dbReference type="NCBI Taxonomy" id="645134"/>
    <lineage>
        <taxon>Eukaryota</taxon>
        <taxon>Fungi</taxon>
        <taxon>Fungi incertae sedis</taxon>
        <taxon>Chytridiomycota</taxon>
        <taxon>Chytridiomycota incertae sedis</taxon>
        <taxon>Chytridiomycetes</taxon>
        <taxon>Spizellomycetales</taxon>
        <taxon>Spizellomycetaceae</taxon>
        <taxon>Spizellomyces</taxon>
    </lineage>
</organism>
<dbReference type="EMBL" id="KQ257456">
    <property type="protein sequence ID" value="KND00218.1"/>
    <property type="molecule type" value="Genomic_DNA"/>
</dbReference>